<proteinExistence type="predicted"/>
<dbReference type="AlphaFoldDB" id="A0AB73T9S6"/>
<dbReference type="InterPro" id="IPR011434">
    <property type="entry name" value="Ltp-like_HTH"/>
</dbReference>
<gene>
    <name evidence="4" type="ORF">C7383_101178</name>
</gene>
<feature type="chain" id="PRO_5044502524" evidence="2">
    <location>
        <begin position="20"/>
        <end position="251"/>
    </location>
</feature>
<feature type="domain" description="Putative host cell surface-exposed lipoprotein Ltp-like HTH region" evidence="3">
    <location>
        <begin position="205"/>
        <end position="248"/>
    </location>
</feature>
<keyword evidence="5" id="KW-1185">Reference proteome</keyword>
<name>A0AB73T9S6_9FIRM</name>
<keyword evidence="2" id="KW-0732">Signal</keyword>
<evidence type="ECO:0000259" key="3">
    <source>
        <dbReference type="Pfam" id="PF07553"/>
    </source>
</evidence>
<protein>
    <submittedName>
        <fullName evidence="4">Host cell surface-exposed lipoprotein</fullName>
    </submittedName>
</protein>
<reference evidence="4 5" key="1">
    <citation type="submission" date="2018-05" db="EMBL/GenBank/DDBJ databases">
        <authorList>
            <person name="Goeker M."/>
            <person name="Huntemann M."/>
            <person name="Clum A."/>
            <person name="Pillay M."/>
            <person name="Palaniappan K."/>
            <person name="Varghese N."/>
            <person name="Mikhailova N."/>
            <person name="Stamatis D."/>
            <person name="Reddy T."/>
            <person name="Daum C."/>
            <person name="Shapiro N."/>
            <person name="Ivanova N."/>
            <person name="Kyrpides N."/>
            <person name="Woyke T."/>
        </authorList>
    </citation>
    <scope>NUCLEOTIDE SEQUENCE [LARGE SCALE GENOMIC DNA]</scope>
    <source>
        <strain evidence="4 5">DSM 26524</strain>
    </source>
</reference>
<feature type="region of interest" description="Disordered" evidence="1">
    <location>
        <begin position="132"/>
        <end position="153"/>
    </location>
</feature>
<dbReference type="Gene3D" id="1.10.10.10">
    <property type="entry name" value="Winged helix-like DNA-binding domain superfamily/Winged helix DNA-binding domain"/>
    <property type="match status" value="2"/>
</dbReference>
<sequence>MKRKFLVILSAMCILSANAYGNGTKALANAELSTLESISEIVQAEFKDTQLAETVNSDGSILYVTAGTNEDTEKLAEVLGQAATESWFDYDYVMLSQYYEDYLVVSILLKCDDYQMTFHAWFDDNGKLIDMGDGSNTETEKSEISENQRSATDSQMTMSQKNALSKAKDYLNLTAFSYTGLIKQLEFEGFSNEDATYAADHCGADWNEQAAKKAQDYLDLTAFSRSGLIDQLVYEGFTNEQAEYGVSAVGY</sequence>
<dbReference type="Pfam" id="PF07553">
    <property type="entry name" value="Lipoprotein_Ltp"/>
    <property type="match status" value="2"/>
</dbReference>
<evidence type="ECO:0000313" key="4">
    <source>
        <dbReference type="EMBL" id="PWJ78809.1"/>
    </source>
</evidence>
<feature type="domain" description="Putative host cell surface-exposed lipoprotein Ltp-like HTH region" evidence="3">
    <location>
        <begin position="160"/>
        <end position="201"/>
    </location>
</feature>
<feature type="signal peptide" evidence="2">
    <location>
        <begin position="1"/>
        <end position="19"/>
    </location>
</feature>
<dbReference type="InterPro" id="IPR036388">
    <property type="entry name" value="WH-like_DNA-bd_sf"/>
</dbReference>
<evidence type="ECO:0000313" key="5">
    <source>
        <dbReference type="Proteomes" id="UP000245412"/>
    </source>
</evidence>
<keyword evidence="4" id="KW-0449">Lipoprotein</keyword>
<evidence type="ECO:0000256" key="2">
    <source>
        <dbReference type="SAM" id="SignalP"/>
    </source>
</evidence>
<accession>A0AB73T9S6</accession>
<evidence type="ECO:0000256" key="1">
    <source>
        <dbReference type="SAM" id="MobiDB-lite"/>
    </source>
</evidence>
<dbReference type="RefSeq" id="WP_207708122.1">
    <property type="nucleotide sequence ID" value="NZ_CABJAT010000001.1"/>
</dbReference>
<dbReference type="Proteomes" id="UP000245412">
    <property type="component" value="Unassembled WGS sequence"/>
</dbReference>
<dbReference type="EMBL" id="QGGY01000001">
    <property type="protein sequence ID" value="PWJ78809.1"/>
    <property type="molecule type" value="Genomic_DNA"/>
</dbReference>
<organism evidence="4 5">
    <name type="scientific">Murimonas intestini</name>
    <dbReference type="NCBI Taxonomy" id="1337051"/>
    <lineage>
        <taxon>Bacteria</taxon>
        <taxon>Bacillati</taxon>
        <taxon>Bacillota</taxon>
        <taxon>Clostridia</taxon>
        <taxon>Lachnospirales</taxon>
        <taxon>Lachnospiraceae</taxon>
        <taxon>Murimonas</taxon>
    </lineage>
</organism>
<comment type="caution">
    <text evidence="4">The sequence shown here is derived from an EMBL/GenBank/DDBJ whole genome shotgun (WGS) entry which is preliminary data.</text>
</comment>